<comment type="caution">
    <text evidence="11">The sequence shown here is derived from an EMBL/GenBank/DDBJ whole genome shotgun (WGS) entry which is preliminary data.</text>
</comment>
<dbReference type="Proteomes" id="UP000288178">
    <property type="component" value="Unassembled WGS sequence"/>
</dbReference>
<evidence type="ECO:0000256" key="5">
    <source>
        <dbReference type="ARBA" id="ARBA00022676"/>
    </source>
</evidence>
<keyword evidence="12" id="KW-1185">Reference proteome</keyword>
<dbReference type="SUPFAM" id="SSF51445">
    <property type="entry name" value="(Trans)glycosidases"/>
    <property type="match status" value="1"/>
</dbReference>
<evidence type="ECO:0000256" key="1">
    <source>
        <dbReference type="ARBA" id="ARBA00000439"/>
    </source>
</evidence>
<evidence type="ECO:0000256" key="2">
    <source>
        <dbReference type="ARBA" id="ARBA00005684"/>
    </source>
</evidence>
<keyword evidence="6 10" id="KW-0808">Transferase</keyword>
<dbReference type="NCBIfam" id="NF011080">
    <property type="entry name" value="PRK14508.1-3"/>
    <property type="match status" value="1"/>
</dbReference>
<dbReference type="AlphaFoldDB" id="A0A437JW27"/>
<evidence type="ECO:0000256" key="3">
    <source>
        <dbReference type="ARBA" id="ARBA00012560"/>
    </source>
</evidence>
<evidence type="ECO:0000256" key="7">
    <source>
        <dbReference type="ARBA" id="ARBA00023277"/>
    </source>
</evidence>
<gene>
    <name evidence="11" type="primary">malQ</name>
    <name evidence="11" type="ORF">ENE75_11790</name>
</gene>
<dbReference type="OrthoDB" id="9761577at2"/>
<dbReference type="GO" id="GO:0004134">
    <property type="term" value="F:4-alpha-glucanotransferase activity"/>
    <property type="evidence" value="ECO:0007669"/>
    <property type="project" value="UniProtKB-EC"/>
</dbReference>
<keyword evidence="7 10" id="KW-0119">Carbohydrate metabolism</keyword>
<comment type="similarity">
    <text evidence="2 10">Belongs to the disproportionating enzyme family.</text>
</comment>
<dbReference type="NCBIfam" id="TIGR00217">
    <property type="entry name" value="malQ"/>
    <property type="match status" value="1"/>
</dbReference>
<name>A0A437JW27_9BURK</name>
<evidence type="ECO:0000256" key="6">
    <source>
        <dbReference type="ARBA" id="ARBA00022679"/>
    </source>
</evidence>
<dbReference type="PANTHER" id="PTHR32438:SF5">
    <property type="entry name" value="4-ALPHA-GLUCANOTRANSFERASE DPE1, CHLOROPLASTIC_AMYLOPLASTIC"/>
    <property type="match status" value="1"/>
</dbReference>
<dbReference type="Pfam" id="PF02446">
    <property type="entry name" value="Glyco_hydro_77"/>
    <property type="match status" value="1"/>
</dbReference>
<comment type="catalytic activity">
    <reaction evidence="1 10">
        <text>Transfers a segment of a (1-&gt;4)-alpha-D-glucan to a new position in an acceptor, which may be glucose or a (1-&gt;4)-alpha-D-glucan.</text>
        <dbReference type="EC" id="2.4.1.25"/>
    </reaction>
</comment>
<sequence length="514" mass="56454">MDLNQRASGVLLHVTSLPGPHGIGDFGPGAYHFADWLAGAGQRLWQWLPTTPIGPGDSPYQSVSAFAGSPLMVALEPLVEKGWLPEPTLPEGGFDPQRVDFGRVVPWRMAQLRAAYAGFGAGASDADRAALANYAAEQAGWLDDYALFMALETAHGGQPWWQWAPPLASRKAAAMKQARAEHAAEIGFWQWVQWCFDTQAALLKAYCNTRGIHLMGDLPIFIAHHSADCWSRPDLYLLDKDFQPKVVAGVPPDDLGPLGQRWGNPLYRWDRMKKEGYAWWTARVKRMLHQADVFRIDHFRGFAGYWEIPADSPTAQQGRWLKGPGQALFDAIAAELGTLPIVAEDLGYITPDVHALRQGCGYPGMKILQFAFGGGGDHEFLPHMYERATVVYTGTHDNDTALGWWRSAKDQERRFAGTYLACGEHDVHWAMIRAALNSVANLAVFPLQDVLGLGSDQRMNTPGTLGGPNWTWRFGWDQVGPEPGRVLGLLTAASGRGPFAPIGVAPPPAEPPTY</sequence>
<evidence type="ECO:0000256" key="10">
    <source>
        <dbReference type="RuleBase" id="RU361207"/>
    </source>
</evidence>
<dbReference type="InterPro" id="IPR017853">
    <property type="entry name" value="GH"/>
</dbReference>
<evidence type="ECO:0000256" key="8">
    <source>
        <dbReference type="ARBA" id="ARBA00031423"/>
    </source>
</evidence>
<reference evidence="11 12" key="1">
    <citation type="submission" date="2019-01" db="EMBL/GenBank/DDBJ databases">
        <authorList>
            <person name="Chen W.-M."/>
        </authorList>
    </citation>
    <scope>NUCLEOTIDE SEQUENCE [LARGE SCALE GENOMIC DNA]</scope>
    <source>
        <strain evidence="11 12">ICH-3</strain>
    </source>
</reference>
<dbReference type="InterPro" id="IPR003385">
    <property type="entry name" value="Glyco_hydro_77"/>
</dbReference>
<evidence type="ECO:0000256" key="9">
    <source>
        <dbReference type="ARBA" id="ARBA00031501"/>
    </source>
</evidence>
<evidence type="ECO:0000313" key="11">
    <source>
        <dbReference type="EMBL" id="RVT51499.1"/>
    </source>
</evidence>
<dbReference type="GO" id="GO:0005975">
    <property type="term" value="P:carbohydrate metabolic process"/>
    <property type="evidence" value="ECO:0007669"/>
    <property type="project" value="InterPro"/>
</dbReference>
<evidence type="ECO:0000256" key="4">
    <source>
        <dbReference type="ARBA" id="ARBA00020295"/>
    </source>
</evidence>
<organism evidence="11 12">
    <name type="scientific">Rubrivivax albus</name>
    <dbReference type="NCBI Taxonomy" id="2499835"/>
    <lineage>
        <taxon>Bacteria</taxon>
        <taxon>Pseudomonadati</taxon>
        <taxon>Pseudomonadota</taxon>
        <taxon>Betaproteobacteria</taxon>
        <taxon>Burkholderiales</taxon>
        <taxon>Sphaerotilaceae</taxon>
        <taxon>Rubrivivax</taxon>
    </lineage>
</organism>
<dbReference type="EMBL" id="SACT01000003">
    <property type="protein sequence ID" value="RVT51499.1"/>
    <property type="molecule type" value="Genomic_DNA"/>
</dbReference>
<protein>
    <recommendedName>
        <fullName evidence="4 10">4-alpha-glucanotransferase</fullName>
        <ecNumber evidence="3 10">2.4.1.25</ecNumber>
    </recommendedName>
    <alternativeName>
        <fullName evidence="8 10">Amylomaltase</fullName>
    </alternativeName>
    <alternativeName>
        <fullName evidence="9 10">Disproportionating enzyme</fullName>
    </alternativeName>
</protein>
<proteinExistence type="inferred from homology"/>
<dbReference type="EC" id="2.4.1.25" evidence="3 10"/>
<accession>A0A437JW27</accession>
<evidence type="ECO:0000313" key="12">
    <source>
        <dbReference type="Proteomes" id="UP000288178"/>
    </source>
</evidence>
<dbReference type="PANTHER" id="PTHR32438">
    <property type="entry name" value="4-ALPHA-GLUCANOTRANSFERASE DPE1, CHLOROPLASTIC/AMYLOPLASTIC"/>
    <property type="match status" value="1"/>
</dbReference>
<keyword evidence="5 10" id="KW-0328">Glycosyltransferase</keyword>
<dbReference type="Gene3D" id="3.20.20.80">
    <property type="entry name" value="Glycosidases"/>
    <property type="match status" value="1"/>
</dbReference>